<evidence type="ECO:0000256" key="3">
    <source>
        <dbReference type="ARBA" id="ARBA00022840"/>
    </source>
</evidence>
<reference evidence="6" key="1">
    <citation type="journal article" date="2004" name="Curr. Biol.">
        <title>Genome compaction and stability in microsporidian intracellular parasites.</title>
        <authorList>
            <person name="Slamovits C.H."/>
            <person name="Fast N.M."/>
            <person name="Law J.S."/>
            <person name="Keeling P.J."/>
        </authorList>
    </citation>
    <scope>NUCLEOTIDE SEQUENCE</scope>
</reference>
<comment type="subcellular location">
    <subcellularLocation>
        <location evidence="1">Nucleus</location>
    </subcellularLocation>
</comment>
<feature type="non-terminal residue" evidence="6">
    <location>
        <position position="186"/>
    </location>
</feature>
<evidence type="ECO:0000256" key="2">
    <source>
        <dbReference type="ARBA" id="ARBA00022741"/>
    </source>
</evidence>
<proteinExistence type="predicted"/>
<dbReference type="GO" id="GO:0000796">
    <property type="term" value="C:condensin complex"/>
    <property type="evidence" value="ECO:0007669"/>
    <property type="project" value="TreeGrafter"/>
</dbReference>
<accession>Q6E6A2</accession>
<feature type="domain" description="RecF/RecN/SMC N-terminal" evidence="5">
    <location>
        <begin position="6"/>
        <end position="129"/>
    </location>
</feature>
<dbReference type="GO" id="GO:0007076">
    <property type="term" value="P:mitotic chromosome condensation"/>
    <property type="evidence" value="ECO:0007669"/>
    <property type="project" value="TreeGrafter"/>
</dbReference>
<dbReference type="EMBL" id="AY548914">
    <property type="protein sequence ID" value="AAT12384.1"/>
    <property type="molecule type" value="Genomic_DNA"/>
</dbReference>
<dbReference type="SUPFAM" id="SSF52540">
    <property type="entry name" value="P-loop containing nucleoside triphosphate hydrolases"/>
    <property type="match status" value="1"/>
</dbReference>
<keyword evidence="3" id="KW-0067">ATP-binding</keyword>
<protein>
    <submittedName>
        <fullName evidence="6">CUT3-like chromosome segregation protein-like protein</fullName>
    </submittedName>
</protein>
<dbReference type="Pfam" id="PF02463">
    <property type="entry name" value="SMC_N"/>
    <property type="match status" value="1"/>
</dbReference>
<dbReference type="Gene3D" id="3.40.50.300">
    <property type="entry name" value="P-loop containing nucleotide triphosphate hydrolases"/>
    <property type="match status" value="1"/>
</dbReference>
<name>Q6E6A2_ANTLO</name>
<evidence type="ECO:0000313" key="6">
    <source>
        <dbReference type="EMBL" id="AAT12384.1"/>
    </source>
</evidence>
<dbReference type="AlphaFoldDB" id="Q6E6A2"/>
<dbReference type="PANTHER" id="PTHR18937:SF172">
    <property type="entry name" value="STRUCTURAL MAINTENANCE OF CHROMOSOMES PROTEIN"/>
    <property type="match status" value="1"/>
</dbReference>
<dbReference type="GO" id="GO:0005634">
    <property type="term" value="C:nucleus"/>
    <property type="evidence" value="ECO:0007669"/>
    <property type="project" value="UniProtKB-SubCell"/>
</dbReference>
<sequence>MHSLKLTTIRINNFKSFEGEHEISGLDHSLTVIVGPNGSGKSNIIDAVLFVLGFRAKKMRHAVQTDIIYKDAERRSMCSVELVFDNGVTMFTVRRELYISKKSRYFLTNQEVKNTDIQNFLSNEGLDLENNRFLILQGEIESISMMKPKAQNEKAGLLEYLEEVIGTSHLRTTLMIRGESSRNSEV</sequence>
<organism evidence="6">
    <name type="scientific">Antonospora locustae</name>
    <name type="common">Microsporidian parasite</name>
    <name type="synonym">Nosema locustae</name>
    <dbReference type="NCBI Taxonomy" id="278021"/>
    <lineage>
        <taxon>Eukaryota</taxon>
        <taxon>Fungi</taxon>
        <taxon>Fungi incertae sedis</taxon>
        <taxon>Microsporidia</taxon>
        <taxon>Antonospora</taxon>
    </lineage>
</organism>
<keyword evidence="2" id="KW-0547">Nucleotide-binding</keyword>
<evidence type="ECO:0000256" key="1">
    <source>
        <dbReference type="ARBA" id="ARBA00004123"/>
    </source>
</evidence>
<evidence type="ECO:0000256" key="4">
    <source>
        <dbReference type="ARBA" id="ARBA00023242"/>
    </source>
</evidence>
<dbReference type="InterPro" id="IPR027417">
    <property type="entry name" value="P-loop_NTPase"/>
</dbReference>
<dbReference type="GO" id="GO:0005524">
    <property type="term" value="F:ATP binding"/>
    <property type="evidence" value="ECO:0007669"/>
    <property type="project" value="UniProtKB-KW"/>
</dbReference>
<keyword evidence="4" id="KW-0539">Nucleus</keyword>
<evidence type="ECO:0000259" key="5">
    <source>
        <dbReference type="Pfam" id="PF02463"/>
    </source>
</evidence>
<dbReference type="InterPro" id="IPR003395">
    <property type="entry name" value="RecF/RecN/SMC_N"/>
</dbReference>
<dbReference type="PANTHER" id="PTHR18937">
    <property type="entry name" value="STRUCTURAL MAINTENANCE OF CHROMOSOMES SMC FAMILY MEMBER"/>
    <property type="match status" value="1"/>
</dbReference>